<accession>A0A1G8MGJ5</accession>
<evidence type="ECO:0000256" key="1">
    <source>
        <dbReference type="ARBA" id="ARBA00005336"/>
    </source>
</evidence>
<dbReference type="GO" id="GO:0005975">
    <property type="term" value="P:carbohydrate metabolic process"/>
    <property type="evidence" value="ECO:0007669"/>
    <property type="project" value="InterPro"/>
</dbReference>
<dbReference type="SMART" id="SM01217">
    <property type="entry name" value="Fn3_like"/>
    <property type="match status" value="1"/>
</dbReference>
<comment type="similarity">
    <text evidence="1 4">Belongs to the glycosyl hydrolase 3 family.</text>
</comment>
<dbReference type="InterPro" id="IPR050288">
    <property type="entry name" value="Cellulose_deg_GH3"/>
</dbReference>
<dbReference type="RefSeq" id="WP_091175899.1">
    <property type="nucleotide sequence ID" value="NZ_FNCG01000027.1"/>
</dbReference>
<feature type="signal peptide" evidence="5">
    <location>
        <begin position="1"/>
        <end position="26"/>
    </location>
</feature>
<keyword evidence="4" id="KW-0326">Glycosidase</keyword>
<reference evidence="8" key="1">
    <citation type="submission" date="2016-10" db="EMBL/GenBank/DDBJ databases">
        <authorList>
            <person name="Varghese N."/>
            <person name="Submissions S."/>
        </authorList>
    </citation>
    <scope>NUCLEOTIDE SEQUENCE [LARGE SCALE GENOMIC DNA]</scope>
    <source>
        <strain evidence="8">Gh-67</strain>
    </source>
</reference>
<dbReference type="PANTHER" id="PTHR42715">
    <property type="entry name" value="BETA-GLUCOSIDASE"/>
    <property type="match status" value="1"/>
</dbReference>
<dbReference type="InterPro" id="IPR026891">
    <property type="entry name" value="Fn3-like"/>
</dbReference>
<sequence length="794" mass="85513">MRTSYKLHVALACVLFAGGIHQAVQAQSKSPAPQLSATNVKQIVAAMTLEEKSKLVVGMGFKMPGVPPPVKGKKPEAIDIGGFKLPPSDPDAYNIPEKVPGAAGRTHAIPRLGIPSITVSDGPAGLRIEPIRNGDKSKTYYATAFPVATLLASTWDTQLVNKVGVAFGNEVREYGVDILLAPGLNIHRNPLGGRNFEYYSEDPLVAGSMTAAVVNGIESNGVGTSIKHYAANNQETNRNSINTIVSERAMRELYLRGFEIAVKKAQPWTVMSSYNKLNGTFTSERRDLLTTILKKEWGFKGFVMTDWFGGKDAVAQMKAGNDLLMPGNPTQSDDIVAAVKSGKLSAQQLDANVERILNVIVQSPTFKKYKYSDAPDLAGHAAVAREAAAQGMVLLKNDDHALPFGTGKRIAVFGNTSYDIIAGGTGSGDVNKAYTISLMQGLANANFKLQETLSNNYKAYLADMKAKQPKPKNFFDHPAPIPEMDVNAIVGEEANGADEALITIGRNAGEGADRKLESDYYLNDAEKGLINGVASAFHAKGKKVIVVLNVGGVVDVTAWRDKVDGILLAWQPGLEAGNAIADVLSGKVNPSGKLATTFPADYKDVPSANNFPGTPEGKPTQVIYEEGIYVGYRYYDAAKVTPAYEFGYGLSYTNFKFSDLKLSSKVFKNMITASVTVKNTGDVAGKEVVQLYLAAPKKDLDKPEDELKAFGKTKLLAPGQSQTLTFTIKAADLASFYTDRQAWIADEGDYKVKIGSSSRKIEETASFSLAKDITVEKVNKALLPEQTINELKLK</sequence>
<keyword evidence="3" id="KW-0119">Carbohydrate metabolism</keyword>
<dbReference type="PROSITE" id="PS00775">
    <property type="entry name" value="GLYCOSYL_HYDROL_F3"/>
    <property type="match status" value="1"/>
</dbReference>
<dbReference type="InterPro" id="IPR036881">
    <property type="entry name" value="Glyco_hydro_3_C_sf"/>
</dbReference>
<dbReference type="SUPFAM" id="SSF51445">
    <property type="entry name" value="(Trans)glycosidases"/>
    <property type="match status" value="1"/>
</dbReference>
<keyword evidence="2 4" id="KW-0378">Hydrolase</keyword>
<dbReference type="SUPFAM" id="SSF52279">
    <property type="entry name" value="Beta-D-glucan exohydrolase, C-terminal domain"/>
    <property type="match status" value="1"/>
</dbReference>
<evidence type="ECO:0000256" key="4">
    <source>
        <dbReference type="RuleBase" id="RU361161"/>
    </source>
</evidence>
<proteinExistence type="inferred from homology"/>
<dbReference type="EMBL" id="FNCG01000027">
    <property type="protein sequence ID" value="SDI66927.1"/>
    <property type="molecule type" value="Genomic_DNA"/>
</dbReference>
<evidence type="ECO:0000256" key="2">
    <source>
        <dbReference type="ARBA" id="ARBA00022801"/>
    </source>
</evidence>
<protein>
    <submittedName>
        <fullName evidence="7">Beta-glucosidase</fullName>
    </submittedName>
</protein>
<gene>
    <name evidence="7" type="ORF">SAMN05192573_12715</name>
</gene>
<dbReference type="InterPro" id="IPR002772">
    <property type="entry name" value="Glyco_hydro_3_C"/>
</dbReference>
<evidence type="ECO:0000313" key="8">
    <source>
        <dbReference type="Proteomes" id="UP000199705"/>
    </source>
</evidence>
<dbReference type="PANTHER" id="PTHR42715:SF10">
    <property type="entry name" value="BETA-GLUCOSIDASE"/>
    <property type="match status" value="1"/>
</dbReference>
<evidence type="ECO:0000256" key="5">
    <source>
        <dbReference type="SAM" id="SignalP"/>
    </source>
</evidence>
<dbReference type="AlphaFoldDB" id="A0A1G8MGJ5"/>
<evidence type="ECO:0000259" key="6">
    <source>
        <dbReference type="SMART" id="SM01217"/>
    </source>
</evidence>
<dbReference type="Pfam" id="PF00933">
    <property type="entry name" value="Glyco_hydro_3"/>
    <property type="match status" value="1"/>
</dbReference>
<organism evidence="7 8">
    <name type="scientific">Mucilaginibacter gossypii</name>
    <dbReference type="NCBI Taxonomy" id="551996"/>
    <lineage>
        <taxon>Bacteria</taxon>
        <taxon>Pseudomonadati</taxon>
        <taxon>Bacteroidota</taxon>
        <taxon>Sphingobacteriia</taxon>
        <taxon>Sphingobacteriales</taxon>
        <taxon>Sphingobacteriaceae</taxon>
        <taxon>Mucilaginibacter</taxon>
    </lineage>
</organism>
<dbReference type="Gene3D" id="2.60.40.10">
    <property type="entry name" value="Immunoglobulins"/>
    <property type="match status" value="1"/>
</dbReference>
<dbReference type="InterPro" id="IPR017853">
    <property type="entry name" value="GH"/>
</dbReference>
<dbReference type="InterPro" id="IPR001764">
    <property type="entry name" value="Glyco_hydro_3_N"/>
</dbReference>
<feature type="domain" description="Fibronectin type III-like" evidence="6">
    <location>
        <begin position="687"/>
        <end position="758"/>
    </location>
</feature>
<dbReference type="InterPro" id="IPR019800">
    <property type="entry name" value="Glyco_hydro_3_AS"/>
</dbReference>
<name>A0A1G8MGJ5_9SPHI</name>
<dbReference type="PRINTS" id="PR00133">
    <property type="entry name" value="GLHYDRLASE3"/>
</dbReference>
<dbReference type="Pfam" id="PF01915">
    <property type="entry name" value="Glyco_hydro_3_C"/>
    <property type="match status" value="1"/>
</dbReference>
<dbReference type="Gene3D" id="3.40.50.1700">
    <property type="entry name" value="Glycoside hydrolase family 3 C-terminal domain"/>
    <property type="match status" value="1"/>
</dbReference>
<dbReference type="FunFam" id="2.60.40.10:FF:000495">
    <property type="entry name" value="Periplasmic beta-glucosidase"/>
    <property type="match status" value="1"/>
</dbReference>
<dbReference type="Pfam" id="PF14310">
    <property type="entry name" value="Fn3-like"/>
    <property type="match status" value="1"/>
</dbReference>
<evidence type="ECO:0000313" key="7">
    <source>
        <dbReference type="EMBL" id="SDI66927.1"/>
    </source>
</evidence>
<dbReference type="STRING" id="551996.SAMN05192573_12715"/>
<dbReference type="GO" id="GO:0008422">
    <property type="term" value="F:beta-glucosidase activity"/>
    <property type="evidence" value="ECO:0007669"/>
    <property type="project" value="UniProtKB-ARBA"/>
</dbReference>
<dbReference type="InterPro" id="IPR036962">
    <property type="entry name" value="Glyco_hydro_3_N_sf"/>
</dbReference>
<evidence type="ECO:0000256" key="3">
    <source>
        <dbReference type="ARBA" id="ARBA00023277"/>
    </source>
</evidence>
<dbReference type="Proteomes" id="UP000199705">
    <property type="component" value="Unassembled WGS sequence"/>
</dbReference>
<dbReference type="InterPro" id="IPR013783">
    <property type="entry name" value="Ig-like_fold"/>
</dbReference>
<keyword evidence="5" id="KW-0732">Signal</keyword>
<keyword evidence="8" id="KW-1185">Reference proteome</keyword>
<feature type="chain" id="PRO_5011574825" evidence="5">
    <location>
        <begin position="27"/>
        <end position="794"/>
    </location>
</feature>
<dbReference type="Gene3D" id="3.20.20.300">
    <property type="entry name" value="Glycoside hydrolase, family 3, N-terminal domain"/>
    <property type="match status" value="1"/>
</dbReference>